<organism evidence="2 3">
    <name type="scientific">Defluviimonas salinarum</name>
    <dbReference type="NCBI Taxonomy" id="2992147"/>
    <lineage>
        <taxon>Bacteria</taxon>
        <taxon>Pseudomonadati</taxon>
        <taxon>Pseudomonadota</taxon>
        <taxon>Alphaproteobacteria</taxon>
        <taxon>Rhodobacterales</taxon>
        <taxon>Paracoccaceae</taxon>
        <taxon>Albidovulum</taxon>
    </lineage>
</organism>
<dbReference type="RefSeq" id="WP_264771519.1">
    <property type="nucleotide sequence ID" value="NZ_JAPDOG010000005.1"/>
</dbReference>
<feature type="region of interest" description="Disordered" evidence="1">
    <location>
        <begin position="74"/>
        <end position="94"/>
    </location>
</feature>
<proteinExistence type="predicted"/>
<reference evidence="2 3" key="1">
    <citation type="submission" date="2022-10" db="EMBL/GenBank/DDBJ databases">
        <title>Defluviimonas sp. CAU 1641 isolated from mud.</title>
        <authorList>
            <person name="Kim W."/>
        </authorList>
    </citation>
    <scope>NUCLEOTIDE SEQUENCE [LARGE SCALE GENOMIC DNA]</scope>
    <source>
        <strain evidence="2 3">CAU 1641</strain>
    </source>
</reference>
<name>A0ABT3J122_9RHOB</name>
<sequence>MNSGHWYSRPSQVYWACKALLDGRTISHRTEIREVRGWRLGAIIFRLKKRYGWPIEAEYRGSENVAHYFLKAGTDPHSLRYPPSARALSPAEGK</sequence>
<comment type="caution">
    <text evidence="2">The sequence shown here is derived from an EMBL/GenBank/DDBJ whole genome shotgun (WGS) entry which is preliminary data.</text>
</comment>
<evidence type="ECO:0000313" key="3">
    <source>
        <dbReference type="Proteomes" id="UP001207582"/>
    </source>
</evidence>
<dbReference type="EMBL" id="JAPDOG010000005">
    <property type="protein sequence ID" value="MCW3781383.1"/>
    <property type="molecule type" value="Genomic_DNA"/>
</dbReference>
<evidence type="ECO:0000256" key="1">
    <source>
        <dbReference type="SAM" id="MobiDB-lite"/>
    </source>
</evidence>
<evidence type="ECO:0000313" key="2">
    <source>
        <dbReference type="EMBL" id="MCW3781383.1"/>
    </source>
</evidence>
<accession>A0ABT3J122</accession>
<keyword evidence="3" id="KW-1185">Reference proteome</keyword>
<gene>
    <name evidence="2" type="ORF">OM960_07240</name>
</gene>
<dbReference type="Proteomes" id="UP001207582">
    <property type="component" value="Unassembled WGS sequence"/>
</dbReference>
<protein>
    <submittedName>
        <fullName evidence="2">Uncharacterized protein</fullName>
    </submittedName>
</protein>